<proteinExistence type="predicted"/>
<sequence length="30" mass="3385">WRTGWRSTRPPWRGTTAPSAVGPTSSRVWS</sequence>
<gene>
    <name evidence="2" type="ORF">AVDCRST_MAG50-1725</name>
</gene>
<organism evidence="2">
    <name type="scientific">uncultured Acidimicrobiales bacterium</name>
    <dbReference type="NCBI Taxonomy" id="310071"/>
    <lineage>
        <taxon>Bacteria</taxon>
        <taxon>Bacillati</taxon>
        <taxon>Actinomycetota</taxon>
        <taxon>Acidimicrobiia</taxon>
        <taxon>Acidimicrobiales</taxon>
        <taxon>environmental samples</taxon>
    </lineage>
</organism>
<dbReference type="EMBL" id="CADCTF010000091">
    <property type="protein sequence ID" value="CAA9241368.1"/>
    <property type="molecule type" value="Genomic_DNA"/>
</dbReference>
<reference evidence="2" key="1">
    <citation type="submission" date="2020-02" db="EMBL/GenBank/DDBJ databases">
        <authorList>
            <person name="Meier V. D."/>
        </authorList>
    </citation>
    <scope>NUCLEOTIDE SEQUENCE</scope>
    <source>
        <strain evidence="2">AVDCRST_MAG50</strain>
    </source>
</reference>
<feature type="region of interest" description="Disordered" evidence="1">
    <location>
        <begin position="1"/>
        <end position="30"/>
    </location>
</feature>
<feature type="compositionally biased region" description="Polar residues" evidence="1">
    <location>
        <begin position="16"/>
        <end position="30"/>
    </location>
</feature>
<evidence type="ECO:0000313" key="2">
    <source>
        <dbReference type="EMBL" id="CAA9241368.1"/>
    </source>
</evidence>
<accession>A0A6J4I4M1</accession>
<feature type="non-terminal residue" evidence="2">
    <location>
        <position position="30"/>
    </location>
</feature>
<dbReference type="AlphaFoldDB" id="A0A6J4I4M1"/>
<name>A0A6J4I4M1_9ACTN</name>
<feature type="non-terminal residue" evidence="2">
    <location>
        <position position="1"/>
    </location>
</feature>
<evidence type="ECO:0000256" key="1">
    <source>
        <dbReference type="SAM" id="MobiDB-lite"/>
    </source>
</evidence>
<protein>
    <submittedName>
        <fullName evidence="2">Uncharacterized protein</fullName>
    </submittedName>
</protein>